<geneLocation type="plasmid" evidence="1">
    <name>pENVA</name>
</geneLocation>
<keyword evidence="1" id="KW-0614">Plasmid</keyword>
<sequence length="62" mass="6978">MPEALYEGVTSALVAPFSCRQENKKRPARRRAKKHIHLSTHGFNESQINLAHFTPCDTLSSV</sequence>
<evidence type="ECO:0000313" key="1">
    <source>
        <dbReference type="EMBL" id="CDM79723.1"/>
    </source>
</evidence>
<accession>A0A024HVF8</accession>
<dbReference type="EMBL" id="HG918041">
    <property type="protein sequence ID" value="CDM79723.1"/>
    <property type="molecule type" value="Genomic_DNA"/>
</dbReference>
<dbReference type="AlphaFoldDB" id="A0A024HVF8"/>
<gene>
    <name evidence="1" type="ORF">PENVA_0107</name>
</gene>
<proteinExistence type="predicted"/>
<name>A0A024HVF8_KLEPN</name>
<reference evidence="1" key="1">
    <citation type="journal article" date="2014" name="Antimicrob. Agents Chemother.">
        <title>IncH-Type Plasmid Harboring blaCTX-M-15, blaDHA-1, and qnrB4 Genes Recovered from Animal Isolates.</title>
        <authorList>
            <person name="Schluter A."/>
            <person name="Nordmann P."/>
            <person name="Bonnin R.A."/>
            <person name="Millemann Y."/>
            <person name="Eikmeyer F.G."/>
            <person name="Wibberg D."/>
            <person name="Puhler A."/>
            <person name="Poirel L."/>
        </authorList>
    </citation>
    <scope>NUCLEOTIDE SEQUENCE [LARGE SCALE GENOMIC DNA]</scope>
    <source>
        <strain evidence="1">Kp15</strain>
        <plasmid evidence="1">pENVA</plasmid>
    </source>
</reference>
<organism evidence="1">
    <name type="scientific">Klebsiella pneumoniae</name>
    <dbReference type="NCBI Taxonomy" id="573"/>
    <lineage>
        <taxon>Bacteria</taxon>
        <taxon>Pseudomonadati</taxon>
        <taxon>Pseudomonadota</taxon>
        <taxon>Gammaproteobacteria</taxon>
        <taxon>Enterobacterales</taxon>
        <taxon>Enterobacteriaceae</taxon>
        <taxon>Klebsiella/Raoultella group</taxon>
        <taxon>Klebsiella</taxon>
        <taxon>Klebsiella pneumoniae complex</taxon>
    </lineage>
</organism>
<protein>
    <submittedName>
        <fullName evidence="1">Uncharacterized protein</fullName>
    </submittedName>
</protein>